<dbReference type="Gene3D" id="1.10.1200.10">
    <property type="entry name" value="ACP-like"/>
    <property type="match status" value="1"/>
</dbReference>
<sequence length="1336" mass="147562">MENKYCSNTQHYSETIDSINAQSYQLEIPPQRLHYFFERRCDANPDAIALICDTERLSYAELDARANQLAHYLLRRGISSGNRVGILLERSVNTYVTLLAILKCGAAFVPLDPSFPQDRIAFIAENASLNLLVTTSQFVDITAGACCEVLLLDAVAAAIAIGPANRIAIADTADELCYIIYTSGSTGRPKGVAVNHSNICNYFTFCTPIYKVTQQDRVYQGITIAFDFSIEQIWVTFSVGATLIAAPGNYQLVGSDLAVFLKEQEVTVLSCVPTLLATIDCDLPSVRLLIVGGEACPRDLVNRWSKPGCRMLNTYGPTETTITATWTEMQPDLPVTIGRPLPTYKVYILDENMHPVPPGESGEICISGIGVAQGYINLPEATAAKFVLDPFEQNSSNARMYRTGDLGRFTSNSEIEYLGRIDHQVKIRGYRIELTEIEAVLLENPEVENAIVSLVSNAVQELAAYITLRVNVADPKDLKNCLYTSLRSRLPSYMVPAFIEILDTIPTLPNGKADRSKLPAPTQRMQRQHGSDQTLPLSLSKEESAISQRLDATRIANIWQQLFPNAQISIKDDFFLDLGGHSLLAASLVSQLREQPEFSHVSMLDVYQCPTIAGLAARLTQQTALPNVPTAPLPFHRTSRKRYLRSVTVQALGLIVILFCFALQWLLPYLTYSWTQENDASNLQSAFLSIAALAGIIPLMLGFSIVAKWLLLGRVKPGKYPLWGSFYLRWWFVKNLLSITPSHLLSGTPLLNIYYQLLGAKIGTNVYLNSVNIDVPDLVSIGADSSLGYEARLLNATVEQGWLEIGSIKIGNRCFVGASAVLSGNTIMEENASLEDLSMLPPLQRIPAREVWAGSPAAPVGINESKMISRPARLRRIYFGTLQAILLLTLPILELLPILPGVEQMYSISDQHNWLLFSPIIALSFVILMALQIAALKWLIVGRVKPGSCRLDSHRYVRLWYVDKLMALSLDIIRPLYATLYLLPWYRLLGAKLGWRTEISTPSSVVPDLVTIDDESFIADGVIMGVPRVERGRMSLESTRIGKRAFIGNSALLPAGVIIGDDTLIGCMSVPPADKSLVAKPDTSWFGSPAINLPQRQIVQGFSVQSTYKPPISLVVQRMSFEAVRVLFPLSCIVVLSSVLIDTMIRLNDDWDESALILILPFLYLGFGLAATAITIIAKWLIIGRYKSTERPLWSNFVFRSELVTCIHETLAVPLLVDMLRGTPFINWYLRLMGCKIGRQVYTDTTDITEFDTIEVGNDVALNSNCGLQTHLFEDRVMKISTVTIGDRCSVGSGAIVLYDTVMEPDSSLGNLSMLMKGESLPASSSWVGSPARIAE</sequence>
<evidence type="ECO:0000259" key="3">
    <source>
        <dbReference type="PROSITE" id="PS50075"/>
    </source>
</evidence>
<protein>
    <submittedName>
        <fullName evidence="4">Peptide synthetase</fullName>
    </submittedName>
</protein>
<dbReference type="PANTHER" id="PTHR45527">
    <property type="entry name" value="NONRIBOSOMAL PEPTIDE SYNTHETASE"/>
    <property type="match status" value="1"/>
</dbReference>
<organism evidence="4 5">
    <name type="scientific">Brasilonema bromeliae SPC951</name>
    <dbReference type="NCBI Taxonomy" id="385972"/>
    <lineage>
        <taxon>Bacteria</taxon>
        <taxon>Bacillati</taxon>
        <taxon>Cyanobacteriota</taxon>
        <taxon>Cyanophyceae</taxon>
        <taxon>Nostocales</taxon>
        <taxon>Scytonemataceae</taxon>
        <taxon>Brasilonema</taxon>
        <taxon>Bromeliae group (in: Brasilonema)</taxon>
    </lineage>
</organism>
<feature type="transmembrane region" description="Helical" evidence="2">
    <location>
        <begin position="916"/>
        <end position="940"/>
    </location>
</feature>
<dbReference type="Gene3D" id="3.30.300.30">
    <property type="match status" value="1"/>
</dbReference>
<name>A0ABX1P794_9CYAN</name>
<dbReference type="Pfam" id="PF14602">
    <property type="entry name" value="Hexapep_2"/>
    <property type="match status" value="1"/>
</dbReference>
<dbReference type="NCBIfam" id="TIGR02353">
    <property type="entry name" value="NRPS_term_dom"/>
    <property type="match status" value="1"/>
</dbReference>
<evidence type="ECO:0000313" key="5">
    <source>
        <dbReference type="Proteomes" id="UP000718564"/>
    </source>
</evidence>
<dbReference type="InterPro" id="IPR001451">
    <property type="entry name" value="Hexapep"/>
</dbReference>
<dbReference type="NCBIfam" id="TIGR01733">
    <property type="entry name" value="AA-adenyl-dom"/>
    <property type="match status" value="1"/>
</dbReference>
<dbReference type="InterPro" id="IPR045851">
    <property type="entry name" value="AMP-bd_C_sf"/>
</dbReference>
<dbReference type="PROSITE" id="PS50075">
    <property type="entry name" value="CARRIER"/>
    <property type="match status" value="1"/>
</dbReference>
<evidence type="ECO:0000313" key="4">
    <source>
        <dbReference type="EMBL" id="NMG20263.1"/>
    </source>
</evidence>
<feature type="transmembrane region" description="Helical" evidence="2">
    <location>
        <begin position="1126"/>
        <end position="1145"/>
    </location>
</feature>
<evidence type="ECO:0000256" key="2">
    <source>
        <dbReference type="SAM" id="Phobius"/>
    </source>
</evidence>
<dbReference type="PANTHER" id="PTHR45527:SF1">
    <property type="entry name" value="FATTY ACID SYNTHASE"/>
    <property type="match status" value="1"/>
</dbReference>
<dbReference type="InterPro" id="IPR025110">
    <property type="entry name" value="AMP-bd_C"/>
</dbReference>
<keyword evidence="5" id="KW-1185">Reference proteome</keyword>
<feature type="region of interest" description="Disordered" evidence="1">
    <location>
        <begin position="510"/>
        <end position="536"/>
    </location>
</feature>
<keyword evidence="2" id="KW-0812">Transmembrane</keyword>
<dbReference type="Pfam" id="PF13193">
    <property type="entry name" value="AMP-binding_C"/>
    <property type="match status" value="1"/>
</dbReference>
<proteinExistence type="predicted"/>
<accession>A0ABX1P794</accession>
<dbReference type="InterPro" id="IPR036736">
    <property type="entry name" value="ACP-like_sf"/>
</dbReference>
<dbReference type="SUPFAM" id="SSF56801">
    <property type="entry name" value="Acetyl-CoA synthetase-like"/>
    <property type="match status" value="1"/>
</dbReference>
<dbReference type="RefSeq" id="WP_169155528.1">
    <property type="nucleotide sequence ID" value="NZ_CAWPJE010000064.1"/>
</dbReference>
<dbReference type="SUPFAM" id="SSF51161">
    <property type="entry name" value="Trimeric LpxA-like enzymes"/>
    <property type="match status" value="3"/>
</dbReference>
<reference evidence="4 5" key="1">
    <citation type="submission" date="2018-06" db="EMBL/GenBank/DDBJ databases">
        <title>Comparative genomics of Brasilonema spp. strains.</title>
        <authorList>
            <person name="Alvarenga D.O."/>
            <person name="Fiore M.F."/>
            <person name="Varani A.M."/>
        </authorList>
    </citation>
    <scope>NUCLEOTIDE SEQUENCE [LARGE SCALE GENOMIC DNA]</scope>
    <source>
        <strain evidence="4 5">SPC951</strain>
    </source>
</reference>
<dbReference type="InterPro" id="IPR042099">
    <property type="entry name" value="ANL_N_sf"/>
</dbReference>
<dbReference type="InterPro" id="IPR012728">
    <property type="entry name" value="Pls/PosA_C"/>
</dbReference>
<keyword evidence="2" id="KW-0472">Membrane</keyword>
<feature type="transmembrane region" description="Helical" evidence="2">
    <location>
        <begin position="647"/>
        <end position="667"/>
    </location>
</feature>
<dbReference type="Gene3D" id="2.160.10.10">
    <property type="entry name" value="Hexapeptide repeat proteins"/>
    <property type="match status" value="3"/>
</dbReference>
<dbReference type="Gene3D" id="3.40.50.12780">
    <property type="entry name" value="N-terminal domain of ligase-like"/>
    <property type="match status" value="1"/>
</dbReference>
<comment type="caution">
    <text evidence="4">The sequence shown here is derived from an EMBL/GenBank/DDBJ whole genome shotgun (WGS) entry which is preliminary data.</text>
</comment>
<dbReference type="InterPro" id="IPR010071">
    <property type="entry name" value="AA_adenyl_dom"/>
</dbReference>
<dbReference type="CDD" id="cd05930">
    <property type="entry name" value="A_NRPS"/>
    <property type="match status" value="1"/>
</dbReference>
<dbReference type="PROSITE" id="PS00455">
    <property type="entry name" value="AMP_BINDING"/>
    <property type="match status" value="1"/>
</dbReference>
<gene>
    <name evidence="4" type="ORF">DP116_12660</name>
</gene>
<dbReference type="InterPro" id="IPR009081">
    <property type="entry name" value="PP-bd_ACP"/>
</dbReference>
<feature type="domain" description="Carrier" evidence="3">
    <location>
        <begin position="546"/>
        <end position="623"/>
    </location>
</feature>
<dbReference type="SUPFAM" id="SSF47336">
    <property type="entry name" value="ACP-like"/>
    <property type="match status" value="1"/>
</dbReference>
<dbReference type="Pfam" id="PF00501">
    <property type="entry name" value="AMP-binding"/>
    <property type="match status" value="1"/>
</dbReference>
<dbReference type="Proteomes" id="UP000718564">
    <property type="component" value="Unassembled WGS sequence"/>
</dbReference>
<feature type="transmembrane region" description="Helical" evidence="2">
    <location>
        <begin position="687"/>
        <end position="711"/>
    </location>
</feature>
<dbReference type="InterPro" id="IPR011004">
    <property type="entry name" value="Trimer_LpxA-like_sf"/>
</dbReference>
<evidence type="ECO:0000256" key="1">
    <source>
        <dbReference type="SAM" id="MobiDB-lite"/>
    </source>
</evidence>
<feature type="transmembrane region" description="Helical" evidence="2">
    <location>
        <begin position="877"/>
        <end position="896"/>
    </location>
</feature>
<dbReference type="EMBL" id="QMEB01000084">
    <property type="protein sequence ID" value="NMG20263.1"/>
    <property type="molecule type" value="Genomic_DNA"/>
</dbReference>
<dbReference type="InterPro" id="IPR020845">
    <property type="entry name" value="AMP-binding_CS"/>
</dbReference>
<keyword evidence="2" id="KW-1133">Transmembrane helix</keyword>
<dbReference type="Pfam" id="PF00550">
    <property type="entry name" value="PP-binding"/>
    <property type="match status" value="1"/>
</dbReference>
<dbReference type="InterPro" id="IPR000873">
    <property type="entry name" value="AMP-dep_synth/lig_dom"/>
</dbReference>
<feature type="transmembrane region" description="Helical" evidence="2">
    <location>
        <begin position="1157"/>
        <end position="1182"/>
    </location>
</feature>